<evidence type="ECO:0000313" key="2">
    <source>
        <dbReference type="EMBL" id="GAA4142366.1"/>
    </source>
</evidence>
<protein>
    <submittedName>
        <fullName evidence="2">Uncharacterized protein</fullName>
    </submittedName>
</protein>
<dbReference type="Proteomes" id="UP001501845">
    <property type="component" value="Unassembled WGS sequence"/>
</dbReference>
<evidence type="ECO:0000313" key="3">
    <source>
        <dbReference type="Proteomes" id="UP001501845"/>
    </source>
</evidence>
<sequence>MACGRTARTVVGVMTIVGEPRRLGVPRAEARLRFETELQERGSAPRRRLLVLDGNPAFELSPWCGTCQFLFQRLEGAGETLSLAGMQELLAGQVSELDDGILVAFGSLLPEGDYLPLLLRVEPRLVNPGQDGDYFSNEQVATWGPDQFWGLPEHPRTPYYRTFETVIDDTAHLYEFAVPMVPPLWNNRERVAEYVEWMGQGVVPTAVAVSTLDLCQPALSLQSTDEYEHWGLTHFLLDGHHKLEAAASAGRTVQLLSLLALDESLSGPDDHRRLGALRSQSSLSRGARNPRRPA</sequence>
<name>A0ABP7YX94_9ACTN</name>
<accession>A0ABP7YX94</accession>
<gene>
    <name evidence="2" type="ORF">GCM10022285_43950</name>
</gene>
<dbReference type="EMBL" id="BAABBU010000019">
    <property type="protein sequence ID" value="GAA4142366.1"/>
    <property type="molecule type" value="Genomic_DNA"/>
</dbReference>
<proteinExistence type="predicted"/>
<reference evidence="3" key="1">
    <citation type="journal article" date="2019" name="Int. J. Syst. Evol. Microbiol.">
        <title>The Global Catalogue of Microorganisms (GCM) 10K type strain sequencing project: providing services to taxonomists for standard genome sequencing and annotation.</title>
        <authorList>
            <consortium name="The Broad Institute Genomics Platform"/>
            <consortium name="The Broad Institute Genome Sequencing Center for Infectious Disease"/>
            <person name="Wu L."/>
            <person name="Ma J."/>
        </authorList>
    </citation>
    <scope>NUCLEOTIDE SEQUENCE [LARGE SCALE GENOMIC DNA]</scope>
    <source>
        <strain evidence="3">JCM 17589</strain>
    </source>
</reference>
<organism evidence="2 3">
    <name type="scientific">Streptomyces tunisiensis</name>
    <dbReference type="NCBI Taxonomy" id="948699"/>
    <lineage>
        <taxon>Bacteria</taxon>
        <taxon>Bacillati</taxon>
        <taxon>Actinomycetota</taxon>
        <taxon>Actinomycetes</taxon>
        <taxon>Kitasatosporales</taxon>
        <taxon>Streptomycetaceae</taxon>
        <taxon>Streptomyces</taxon>
    </lineage>
</organism>
<feature type="region of interest" description="Disordered" evidence="1">
    <location>
        <begin position="270"/>
        <end position="294"/>
    </location>
</feature>
<evidence type="ECO:0000256" key="1">
    <source>
        <dbReference type="SAM" id="MobiDB-lite"/>
    </source>
</evidence>
<comment type="caution">
    <text evidence="2">The sequence shown here is derived from an EMBL/GenBank/DDBJ whole genome shotgun (WGS) entry which is preliminary data.</text>
</comment>
<keyword evidence="3" id="KW-1185">Reference proteome</keyword>